<dbReference type="GO" id="GO:0005634">
    <property type="term" value="C:nucleus"/>
    <property type="evidence" value="ECO:0000318"/>
    <property type="project" value="GO_Central"/>
</dbReference>
<feature type="region of interest" description="Disordered" evidence="9">
    <location>
        <begin position="259"/>
        <end position="361"/>
    </location>
</feature>
<dbReference type="FunFam" id="4.10.280.10:FF:000057">
    <property type="entry name" value="transcription factor-like 5 protein-like"/>
    <property type="match status" value="1"/>
</dbReference>
<dbReference type="CTD" id="10732"/>
<dbReference type="OrthoDB" id="9946078at2759"/>
<keyword evidence="8" id="KW-0539">Nucleus</keyword>
<feature type="compositionally biased region" description="Basic residues" evidence="9">
    <location>
        <begin position="287"/>
        <end position="296"/>
    </location>
</feature>
<keyword evidence="7" id="KW-0804">Transcription</keyword>
<keyword evidence="11" id="KW-1185">Reference proteome</keyword>
<evidence type="ECO:0000256" key="9">
    <source>
        <dbReference type="SAM" id="MobiDB-lite"/>
    </source>
</evidence>
<dbReference type="Gene3D" id="4.10.280.10">
    <property type="entry name" value="Helix-loop-helix DNA-binding domain"/>
    <property type="match status" value="1"/>
</dbReference>
<feature type="compositionally biased region" description="Polar residues" evidence="9">
    <location>
        <begin position="262"/>
        <end position="275"/>
    </location>
</feature>
<feature type="region of interest" description="Disordered" evidence="9">
    <location>
        <begin position="161"/>
        <end position="181"/>
    </location>
</feature>
<evidence type="ECO:0000256" key="5">
    <source>
        <dbReference type="ARBA" id="ARBA00023015"/>
    </source>
</evidence>
<dbReference type="SMART" id="SM00353">
    <property type="entry name" value="HLH"/>
    <property type="match status" value="1"/>
</dbReference>
<dbReference type="CDD" id="cd18909">
    <property type="entry name" value="bHLH_TCFL5"/>
    <property type="match status" value="1"/>
</dbReference>
<dbReference type="PROSITE" id="PS50888">
    <property type="entry name" value="BHLH"/>
    <property type="match status" value="1"/>
</dbReference>
<proteinExistence type="predicted"/>
<keyword evidence="3" id="KW-0221">Differentiation</keyword>
<dbReference type="Pfam" id="PF00010">
    <property type="entry name" value="HLH"/>
    <property type="match status" value="1"/>
</dbReference>
<keyword evidence="2" id="KW-0217">Developmental protein</keyword>
<dbReference type="GeneID" id="100493147"/>
<dbReference type="RefSeq" id="XP_031750270.1">
    <property type="nucleotide sequence ID" value="XM_031894410.1"/>
</dbReference>
<dbReference type="GO" id="GO:0006355">
    <property type="term" value="P:regulation of DNA-templated transcription"/>
    <property type="evidence" value="ECO:0000318"/>
    <property type="project" value="GO_Central"/>
</dbReference>
<reference evidence="12" key="1">
    <citation type="submission" date="2025-08" db="UniProtKB">
        <authorList>
            <consortium name="RefSeq"/>
        </authorList>
    </citation>
    <scope>IDENTIFICATION</scope>
    <source>
        <strain evidence="12">Nigerian</strain>
        <tissue evidence="12">Liver and blood</tissue>
    </source>
</reference>
<dbReference type="PANTHER" id="PTHR15402:SF2">
    <property type="entry name" value="TRANSCRIPTION FACTOR LIKE 5"/>
    <property type="match status" value="1"/>
</dbReference>
<protein>
    <submittedName>
        <fullName evidence="12">Transcription factor-like 5 protein</fullName>
    </submittedName>
</protein>
<evidence type="ECO:0000256" key="1">
    <source>
        <dbReference type="ARBA" id="ARBA00004123"/>
    </source>
</evidence>
<gene>
    <name evidence="12 13" type="primary">tcfl5</name>
</gene>
<dbReference type="AGR" id="Xenbase:XB-GENE-6458683"/>
<dbReference type="AlphaFoldDB" id="A0A8J1IZU1"/>
<name>A0A8J1IZU1_XENTR</name>
<feature type="compositionally biased region" description="Basic and acidic residues" evidence="9">
    <location>
        <begin position="1"/>
        <end position="10"/>
    </location>
</feature>
<dbReference type="GO" id="GO:0000981">
    <property type="term" value="F:DNA-binding transcription factor activity, RNA polymerase II-specific"/>
    <property type="evidence" value="ECO:0000318"/>
    <property type="project" value="GO_Central"/>
</dbReference>
<dbReference type="InterPro" id="IPR036638">
    <property type="entry name" value="HLH_DNA-bd_sf"/>
</dbReference>
<dbReference type="GO" id="GO:0046983">
    <property type="term" value="F:protein dimerization activity"/>
    <property type="evidence" value="ECO:0007669"/>
    <property type="project" value="InterPro"/>
</dbReference>
<evidence type="ECO:0000256" key="6">
    <source>
        <dbReference type="ARBA" id="ARBA00023125"/>
    </source>
</evidence>
<sequence length="433" mass="46514">MMSRSVKKEQQTSFGQGPGGPSESGGHTSTSTDCNIMRMSESEYRQLQQILYSHMEGPPNQGPIAAKLKPVFFSCSFPQYQAVNITGQCGTSGTRCGHDQSESWGLGVMVPSEKTLCNPNRRSSGAVLGHQAANKENEMMGLASVGSSKSAVRVSLEERFDGIASDGPQGQGPQESDPPGRRLMTLICHVQRAPGAQGKCAAIGNPTAAPGCRLVLPADSGSSQAQAKTSGSSCPLLEATRHQEISLPRAVSLCYQQGAEPANQTPRSSSRTSPEQGCVKVGDASCRRRPGKRSHAQKAEPRAERRALRDLQAVGDACDPGGAPEATSWLPTHPRASEPELSGQQGGLSQRREKHNRMERDRRRRIRVSCDELNLLVPFCDGDTDKATTLQWTAAFLRYLRGKHGDSLKAEFESEFCSRTGGVAQPDAAQEII</sequence>
<evidence type="ECO:0000256" key="3">
    <source>
        <dbReference type="ARBA" id="ARBA00022782"/>
    </source>
</evidence>
<organism evidence="11 12">
    <name type="scientific">Xenopus tropicalis</name>
    <name type="common">Western clawed frog</name>
    <name type="synonym">Silurana tropicalis</name>
    <dbReference type="NCBI Taxonomy" id="8364"/>
    <lineage>
        <taxon>Eukaryota</taxon>
        <taxon>Metazoa</taxon>
        <taxon>Chordata</taxon>
        <taxon>Craniata</taxon>
        <taxon>Vertebrata</taxon>
        <taxon>Euteleostomi</taxon>
        <taxon>Amphibia</taxon>
        <taxon>Batrachia</taxon>
        <taxon>Anura</taxon>
        <taxon>Pipoidea</taxon>
        <taxon>Pipidae</taxon>
        <taxon>Xenopodinae</taxon>
        <taxon>Xenopus</taxon>
        <taxon>Silurana</taxon>
    </lineage>
</organism>
<evidence type="ECO:0000259" key="10">
    <source>
        <dbReference type="PROSITE" id="PS50888"/>
    </source>
</evidence>
<accession>A0A8J1IZU1</accession>
<comment type="subcellular location">
    <subcellularLocation>
        <location evidence="1">Nucleus</location>
    </subcellularLocation>
</comment>
<keyword evidence="5" id="KW-0805">Transcription regulation</keyword>
<dbReference type="PANTHER" id="PTHR15402">
    <property type="entry name" value="TRANSCRIPTION FACTOR-LIKE 5 PROTEIN"/>
    <property type="match status" value="1"/>
</dbReference>
<evidence type="ECO:0000313" key="11">
    <source>
        <dbReference type="Proteomes" id="UP000008143"/>
    </source>
</evidence>
<evidence type="ECO:0000256" key="8">
    <source>
        <dbReference type="ARBA" id="ARBA00023242"/>
    </source>
</evidence>
<dbReference type="GO" id="GO:0000978">
    <property type="term" value="F:RNA polymerase II cis-regulatory region sequence-specific DNA binding"/>
    <property type="evidence" value="ECO:0000318"/>
    <property type="project" value="GO_Central"/>
</dbReference>
<evidence type="ECO:0000313" key="12">
    <source>
        <dbReference type="RefSeq" id="XP_031750270.1"/>
    </source>
</evidence>
<dbReference type="InterPro" id="IPR011598">
    <property type="entry name" value="bHLH_dom"/>
</dbReference>
<feature type="compositionally biased region" description="Basic and acidic residues" evidence="9">
    <location>
        <begin position="297"/>
        <end position="309"/>
    </location>
</feature>
<evidence type="ECO:0000313" key="13">
    <source>
        <dbReference type="Xenbase" id="XB-GENE-6458683"/>
    </source>
</evidence>
<dbReference type="Proteomes" id="UP000008143">
    <property type="component" value="Chromosome 10"/>
</dbReference>
<feature type="region of interest" description="Disordered" evidence="9">
    <location>
        <begin position="1"/>
        <end position="33"/>
    </location>
</feature>
<dbReference type="InterPro" id="IPR039583">
    <property type="entry name" value="TCFL5/SOLH1/2"/>
</dbReference>
<feature type="domain" description="BHLH" evidence="10">
    <location>
        <begin position="350"/>
        <end position="400"/>
    </location>
</feature>
<evidence type="ECO:0000256" key="7">
    <source>
        <dbReference type="ARBA" id="ARBA00023163"/>
    </source>
</evidence>
<evidence type="ECO:0000256" key="2">
    <source>
        <dbReference type="ARBA" id="ARBA00022473"/>
    </source>
</evidence>
<dbReference type="GO" id="GO:0030154">
    <property type="term" value="P:cell differentiation"/>
    <property type="evidence" value="ECO:0007669"/>
    <property type="project" value="UniProtKB-KW"/>
</dbReference>
<dbReference type="KEGG" id="xtr:100493147"/>
<keyword evidence="6" id="KW-0238">DNA-binding</keyword>
<dbReference type="SUPFAM" id="SSF47459">
    <property type="entry name" value="HLH, helix-loop-helix DNA-binding domain"/>
    <property type="match status" value="1"/>
</dbReference>
<dbReference type="GO" id="GO:0007283">
    <property type="term" value="P:spermatogenesis"/>
    <property type="evidence" value="ECO:0007669"/>
    <property type="project" value="UniProtKB-KW"/>
</dbReference>
<dbReference type="Xenbase" id="XB-GENE-6458683">
    <property type="gene designation" value="tcfl5"/>
</dbReference>
<keyword evidence="4" id="KW-0744">Spermatogenesis</keyword>
<evidence type="ECO:0000256" key="4">
    <source>
        <dbReference type="ARBA" id="ARBA00022871"/>
    </source>
</evidence>